<dbReference type="SMART" id="SM00965">
    <property type="entry name" value="STN"/>
    <property type="match status" value="1"/>
</dbReference>
<dbReference type="GO" id="GO:0009279">
    <property type="term" value="C:cell outer membrane"/>
    <property type="evidence" value="ECO:0007669"/>
    <property type="project" value="UniProtKB-SubCell"/>
</dbReference>
<keyword evidence="11 14" id="KW-0472">Membrane</keyword>
<feature type="region of interest" description="Disordered" evidence="15">
    <location>
        <begin position="484"/>
        <end position="503"/>
    </location>
</feature>
<evidence type="ECO:0000313" key="18">
    <source>
        <dbReference type="EMBL" id="BBA34770.1"/>
    </source>
</evidence>
<sequence length="625" mass="68383">MNSTTKPCLAAILTLWAGTAAAGETEHPFDIPAQPLHSALQKLAEQAEVAVFFAESQVAGKRSPTLKGRYTTQDAVAHLLGGSGLQFSVAEDGSVAVKPATERVNRADPIALPKVDVIDQADYDPDDPYNPSYTRPNASTATKTDTPIVETPMSIEVVPSAVIQDQQAIQLGDAVKNVSGMFQGISFGGFSEEFMIRGFNTKFANYLDGSRFPASRIPTASADRIEVVKGAAANLYGRIEPGGMINVVTKRPQEVPFYALQQQFGSFDLYRITADATGPITSEGSPLYRFNLEYLDKNSFRDFLFTDRIFVAPSLTWKISDRTLLDLDFMYFDEDTREDYGVPAIGKRPANIPISRYLQEPSTDKSNTKLYNVGVTLNHQFMEDWKVRARFVKFNRDVVDPQTVGFALNETTGLLDRFFYGPDSGDDSYFGTVDVTGRFSTWGGDHRVLVGWDYYNIDTKVSAFNLRVLSISSTPSMGSRAWICPRRKRTSSSTSETSGPASISRIRSRFGTNSIFSAAAATIGLLPDWGWPSAPISHSPLPAPTSKRCTMIVSIAARHGASERASRVVPGSPSAGCETEGRRDSGGRRSHTRHRDRASSHLRAVSGPLVGSGPDERGRPGRRRQ</sequence>
<keyword evidence="4 14" id="KW-1134">Transmembrane beta strand</keyword>
<dbReference type="InterPro" id="IPR011662">
    <property type="entry name" value="Secretin/TonB_short_N"/>
</dbReference>
<evidence type="ECO:0000256" key="8">
    <source>
        <dbReference type="ARBA" id="ARBA00023004"/>
    </source>
</evidence>
<evidence type="ECO:0000256" key="1">
    <source>
        <dbReference type="ARBA" id="ARBA00004571"/>
    </source>
</evidence>
<keyword evidence="7 16" id="KW-0732">Signal</keyword>
<keyword evidence="12 18" id="KW-0675">Receptor</keyword>
<evidence type="ECO:0000256" key="13">
    <source>
        <dbReference type="ARBA" id="ARBA00023237"/>
    </source>
</evidence>
<dbReference type="Proteomes" id="UP000266313">
    <property type="component" value="Chromosome"/>
</dbReference>
<dbReference type="PANTHER" id="PTHR32552">
    <property type="entry name" value="FERRICHROME IRON RECEPTOR-RELATED"/>
    <property type="match status" value="1"/>
</dbReference>
<evidence type="ECO:0000256" key="9">
    <source>
        <dbReference type="ARBA" id="ARBA00023065"/>
    </source>
</evidence>
<evidence type="ECO:0000256" key="7">
    <source>
        <dbReference type="ARBA" id="ARBA00022729"/>
    </source>
</evidence>
<evidence type="ECO:0000256" key="6">
    <source>
        <dbReference type="ARBA" id="ARBA00022692"/>
    </source>
</evidence>
<dbReference type="PANTHER" id="PTHR32552:SF68">
    <property type="entry name" value="FERRICHROME OUTER MEMBRANE TRANSPORTER_PHAGE RECEPTOR"/>
    <property type="match status" value="1"/>
</dbReference>
<feature type="chain" id="PRO_5012558176" evidence="16">
    <location>
        <begin position="23"/>
        <end position="625"/>
    </location>
</feature>
<evidence type="ECO:0000256" key="15">
    <source>
        <dbReference type="SAM" id="MobiDB-lite"/>
    </source>
</evidence>
<evidence type="ECO:0000256" key="11">
    <source>
        <dbReference type="ARBA" id="ARBA00023136"/>
    </source>
</evidence>
<evidence type="ECO:0000313" key="19">
    <source>
        <dbReference type="Proteomes" id="UP000266313"/>
    </source>
</evidence>
<dbReference type="FunFam" id="2.170.130.10:FF:000001">
    <property type="entry name" value="Catecholate siderophore TonB-dependent receptor"/>
    <property type="match status" value="1"/>
</dbReference>
<dbReference type="Pfam" id="PF07715">
    <property type="entry name" value="Plug"/>
    <property type="match status" value="1"/>
</dbReference>
<comment type="subcellular location">
    <subcellularLocation>
        <location evidence="1 14">Cell outer membrane</location>
        <topology evidence="1 14">Multi-pass membrane protein</topology>
    </subcellularLocation>
</comment>
<keyword evidence="9" id="KW-0406">Ion transport</keyword>
<dbReference type="EMBL" id="AP017928">
    <property type="protein sequence ID" value="BBA34770.1"/>
    <property type="molecule type" value="Genomic_DNA"/>
</dbReference>
<keyword evidence="3 14" id="KW-0813">Transport</keyword>
<evidence type="ECO:0000256" key="5">
    <source>
        <dbReference type="ARBA" id="ARBA00022496"/>
    </source>
</evidence>
<protein>
    <submittedName>
        <fullName evidence="18">Ferrichrysobactin receptor</fullName>
    </submittedName>
</protein>
<keyword evidence="19" id="KW-1185">Reference proteome</keyword>
<dbReference type="KEGG" id="mmai:sS8_2825"/>
<keyword evidence="5" id="KW-0410">Iron transport</keyword>
<evidence type="ECO:0000256" key="14">
    <source>
        <dbReference type="PROSITE-ProRule" id="PRU01360"/>
    </source>
</evidence>
<evidence type="ECO:0000256" key="16">
    <source>
        <dbReference type="SAM" id="SignalP"/>
    </source>
</evidence>
<dbReference type="PROSITE" id="PS52016">
    <property type="entry name" value="TONB_DEPENDENT_REC_3"/>
    <property type="match status" value="1"/>
</dbReference>
<dbReference type="SUPFAM" id="SSF56935">
    <property type="entry name" value="Porins"/>
    <property type="match status" value="1"/>
</dbReference>
<reference evidence="18 19" key="1">
    <citation type="submission" date="2016-12" db="EMBL/GenBank/DDBJ databases">
        <title>Genome sequencing of Methylocaldum marinum.</title>
        <authorList>
            <person name="Takeuchi M."/>
            <person name="Kamagata Y."/>
            <person name="Hiraoka S."/>
            <person name="Oshima K."/>
            <person name="Hattori M."/>
            <person name="Iwasaki W."/>
        </authorList>
    </citation>
    <scope>NUCLEOTIDE SEQUENCE [LARGE SCALE GENOMIC DNA]</scope>
    <source>
        <strain evidence="18 19">S8</strain>
    </source>
</reference>
<dbReference type="Gene3D" id="2.40.170.20">
    <property type="entry name" value="TonB-dependent receptor, beta-barrel domain"/>
    <property type="match status" value="1"/>
</dbReference>
<evidence type="ECO:0000256" key="12">
    <source>
        <dbReference type="ARBA" id="ARBA00023170"/>
    </source>
</evidence>
<dbReference type="InterPro" id="IPR037066">
    <property type="entry name" value="Plug_dom_sf"/>
</dbReference>
<feature type="compositionally biased region" description="Low complexity" evidence="15">
    <location>
        <begin position="491"/>
        <end position="503"/>
    </location>
</feature>
<keyword evidence="13 14" id="KW-0998">Cell outer membrane</keyword>
<dbReference type="Pfam" id="PF07660">
    <property type="entry name" value="STN"/>
    <property type="match status" value="1"/>
</dbReference>
<dbReference type="InterPro" id="IPR012910">
    <property type="entry name" value="Plug_dom"/>
</dbReference>
<organism evidence="18 19">
    <name type="scientific">Methylocaldum marinum</name>
    <dbReference type="NCBI Taxonomy" id="1432792"/>
    <lineage>
        <taxon>Bacteria</taxon>
        <taxon>Pseudomonadati</taxon>
        <taxon>Pseudomonadota</taxon>
        <taxon>Gammaproteobacteria</taxon>
        <taxon>Methylococcales</taxon>
        <taxon>Methylococcaceae</taxon>
        <taxon>Methylocaldum</taxon>
    </lineage>
</organism>
<keyword evidence="10" id="KW-0798">TonB box</keyword>
<proteinExistence type="inferred from homology"/>
<comment type="similarity">
    <text evidence="2 14">Belongs to the TonB-dependent receptor family.</text>
</comment>
<evidence type="ECO:0000256" key="3">
    <source>
        <dbReference type="ARBA" id="ARBA00022448"/>
    </source>
</evidence>
<accession>A0A250KSY8</accession>
<evidence type="ECO:0000256" key="2">
    <source>
        <dbReference type="ARBA" id="ARBA00009810"/>
    </source>
</evidence>
<dbReference type="Gene3D" id="2.170.130.10">
    <property type="entry name" value="TonB-dependent receptor, plug domain"/>
    <property type="match status" value="1"/>
</dbReference>
<evidence type="ECO:0000259" key="17">
    <source>
        <dbReference type="SMART" id="SM00965"/>
    </source>
</evidence>
<name>A0A250KSY8_9GAMM</name>
<feature type="signal peptide" evidence="16">
    <location>
        <begin position="1"/>
        <end position="22"/>
    </location>
</feature>
<dbReference type="GO" id="GO:0015891">
    <property type="term" value="P:siderophore transport"/>
    <property type="evidence" value="ECO:0007669"/>
    <property type="project" value="UniProtKB-ARBA"/>
</dbReference>
<evidence type="ECO:0000256" key="10">
    <source>
        <dbReference type="ARBA" id="ARBA00023077"/>
    </source>
</evidence>
<feature type="region of interest" description="Disordered" evidence="15">
    <location>
        <begin position="560"/>
        <end position="625"/>
    </location>
</feature>
<evidence type="ECO:0000256" key="4">
    <source>
        <dbReference type="ARBA" id="ARBA00022452"/>
    </source>
</evidence>
<keyword evidence="6 14" id="KW-0812">Transmembrane</keyword>
<dbReference type="InterPro" id="IPR036942">
    <property type="entry name" value="Beta-barrel_TonB_sf"/>
</dbReference>
<dbReference type="GO" id="GO:0015344">
    <property type="term" value="F:siderophore uptake transmembrane transporter activity"/>
    <property type="evidence" value="ECO:0007669"/>
    <property type="project" value="TreeGrafter"/>
</dbReference>
<dbReference type="InterPro" id="IPR039426">
    <property type="entry name" value="TonB-dep_rcpt-like"/>
</dbReference>
<feature type="domain" description="Secretin/TonB short N-terminal" evidence="17">
    <location>
        <begin position="49"/>
        <end position="100"/>
    </location>
</feature>
<gene>
    <name evidence="18" type="ORF">sS8_2825</name>
</gene>
<dbReference type="AlphaFoldDB" id="A0A250KSY8"/>
<dbReference type="Gene3D" id="3.55.50.30">
    <property type="match status" value="1"/>
</dbReference>
<keyword evidence="8" id="KW-0408">Iron</keyword>
<dbReference type="OrthoDB" id="127311at2"/>